<evidence type="ECO:0000313" key="1">
    <source>
        <dbReference type="EMBL" id="GAH31724.1"/>
    </source>
</evidence>
<evidence type="ECO:0008006" key="2">
    <source>
        <dbReference type="Google" id="ProtNLM"/>
    </source>
</evidence>
<proteinExistence type="predicted"/>
<organism evidence="1">
    <name type="scientific">marine sediment metagenome</name>
    <dbReference type="NCBI Taxonomy" id="412755"/>
    <lineage>
        <taxon>unclassified sequences</taxon>
        <taxon>metagenomes</taxon>
        <taxon>ecological metagenomes</taxon>
    </lineage>
</organism>
<gene>
    <name evidence="1" type="ORF">S03H2_23553</name>
</gene>
<accession>X1FQS9</accession>
<feature type="non-terminal residue" evidence="1">
    <location>
        <position position="1"/>
    </location>
</feature>
<reference evidence="1" key="1">
    <citation type="journal article" date="2014" name="Front. Microbiol.">
        <title>High frequency of phylogenetically diverse reductive dehalogenase-homologous genes in deep subseafloor sedimentary metagenomes.</title>
        <authorList>
            <person name="Kawai M."/>
            <person name="Futagami T."/>
            <person name="Toyoda A."/>
            <person name="Takaki Y."/>
            <person name="Nishi S."/>
            <person name="Hori S."/>
            <person name="Arai W."/>
            <person name="Tsubouchi T."/>
            <person name="Morono Y."/>
            <person name="Uchiyama I."/>
            <person name="Ito T."/>
            <person name="Fujiyama A."/>
            <person name="Inagaki F."/>
            <person name="Takami H."/>
        </authorList>
    </citation>
    <scope>NUCLEOTIDE SEQUENCE</scope>
    <source>
        <strain evidence="1">Expedition CK06-06</strain>
    </source>
</reference>
<comment type="caution">
    <text evidence="1">The sequence shown here is derived from an EMBL/GenBank/DDBJ whole genome shotgun (WGS) entry which is preliminary data.</text>
</comment>
<dbReference type="AlphaFoldDB" id="X1FQS9"/>
<protein>
    <recommendedName>
        <fullName evidence="2">PEGA domain-containing protein</fullName>
    </recommendedName>
</protein>
<name>X1FQS9_9ZZZZ</name>
<feature type="non-terminal residue" evidence="1">
    <location>
        <position position="223"/>
    </location>
</feature>
<dbReference type="EMBL" id="BARU01012889">
    <property type="protein sequence ID" value="GAH31724.1"/>
    <property type="molecule type" value="Genomic_DNA"/>
</dbReference>
<sequence>EKIEQQAPVVADGQELTIGEETIQETEEVFKAVVETVKKIIEQEQEVVSAESVEELEQLVEQTMTRVSEVIEAPIEITEESAAELKTIDKIKLVEIPVAPAAAREVTAEEERPQPEIKLEKIAIAVTPRDAQIFINGEQTGKGRFSGLFAHGETLDVEINKDGYLAHKFTVIVEKDSGKLYTIALEKKPLPKEKISIRVSPQDAEIFLDGKSLGKGDYTGEFE</sequence>